<keyword evidence="4" id="KW-1185">Reference proteome</keyword>
<reference evidence="3 4" key="1">
    <citation type="journal article" date="2021" name="Nat. Commun.">
        <title>Genetic determinants of endophytism in the Arabidopsis root mycobiome.</title>
        <authorList>
            <person name="Mesny F."/>
            <person name="Miyauchi S."/>
            <person name="Thiergart T."/>
            <person name="Pickel B."/>
            <person name="Atanasova L."/>
            <person name="Karlsson M."/>
            <person name="Huettel B."/>
            <person name="Barry K.W."/>
            <person name="Haridas S."/>
            <person name="Chen C."/>
            <person name="Bauer D."/>
            <person name="Andreopoulos W."/>
            <person name="Pangilinan J."/>
            <person name="LaButti K."/>
            <person name="Riley R."/>
            <person name="Lipzen A."/>
            <person name="Clum A."/>
            <person name="Drula E."/>
            <person name="Henrissat B."/>
            <person name="Kohler A."/>
            <person name="Grigoriev I.V."/>
            <person name="Martin F.M."/>
            <person name="Hacquard S."/>
        </authorList>
    </citation>
    <scope>NUCLEOTIDE SEQUENCE [LARGE SCALE GENOMIC DNA]</scope>
    <source>
        <strain evidence="3 4">MPI-CAGE-CH-0241</strain>
    </source>
</reference>
<keyword evidence="2" id="KW-0472">Membrane</keyword>
<protein>
    <submittedName>
        <fullName evidence="3">Uncharacterized protein</fullName>
    </submittedName>
</protein>
<feature type="region of interest" description="Disordered" evidence="1">
    <location>
        <begin position="144"/>
        <end position="170"/>
    </location>
</feature>
<keyword evidence="2" id="KW-0812">Transmembrane</keyword>
<keyword evidence="2" id="KW-1133">Transmembrane helix</keyword>
<sequence length="415" mass="44009">MATVKNTFTTTLESPSSIWVESLGAFSSVLLTSTATYVEAVDPTTTRTSWIDAGPDFNSFTTSNTASSATSRVTTSAATSSVSISGTFTASSSPASATASTPSDASNISTGTLAGTAIGCTVGGLFLGFVAAWFLLRRRKDKTHDAAGTSPESNDETKTAIIASPSSTTSDTQLDHFLLAATPDREIKSELQALGNLIAQHVENNYHSGLAPSHSVLSQALVQLGFSHRADAVASMCVKPESRSIGLRHVISQTIFRSIDVHSRSSISMLPAPIAASLQAVPQHNDLAASLALSKWRRLSAFLLHPNPNERTPLPILESTVAPQAVALATALNMFLYYFVDEGCHDAQTSHLQAVILECTKLGYELLSQPQDWQFVFEKDGSGLVVVCPGLDRLGGRESRGRRVADPDAVQLDAR</sequence>
<gene>
    <name evidence="3" type="ORF">B0T10DRAFT_523065</name>
</gene>
<comment type="caution">
    <text evidence="3">The sequence shown here is derived from an EMBL/GenBank/DDBJ whole genome shotgun (WGS) entry which is preliminary data.</text>
</comment>
<evidence type="ECO:0000256" key="1">
    <source>
        <dbReference type="SAM" id="MobiDB-lite"/>
    </source>
</evidence>
<accession>A0A9P8VPX1</accession>
<proteinExistence type="predicted"/>
<evidence type="ECO:0000313" key="3">
    <source>
        <dbReference type="EMBL" id="KAH6871410.1"/>
    </source>
</evidence>
<dbReference type="Proteomes" id="UP000777438">
    <property type="component" value="Unassembled WGS sequence"/>
</dbReference>
<dbReference type="AlphaFoldDB" id="A0A9P8VPX1"/>
<dbReference type="EMBL" id="JAGPYM010000055">
    <property type="protein sequence ID" value="KAH6871410.1"/>
    <property type="molecule type" value="Genomic_DNA"/>
</dbReference>
<feature type="region of interest" description="Disordered" evidence="1">
    <location>
        <begin position="87"/>
        <end position="106"/>
    </location>
</feature>
<name>A0A9P8VPX1_9HYPO</name>
<evidence type="ECO:0000313" key="4">
    <source>
        <dbReference type="Proteomes" id="UP000777438"/>
    </source>
</evidence>
<dbReference type="OrthoDB" id="5421765at2759"/>
<organism evidence="3 4">
    <name type="scientific">Thelonectria olida</name>
    <dbReference type="NCBI Taxonomy" id="1576542"/>
    <lineage>
        <taxon>Eukaryota</taxon>
        <taxon>Fungi</taxon>
        <taxon>Dikarya</taxon>
        <taxon>Ascomycota</taxon>
        <taxon>Pezizomycotina</taxon>
        <taxon>Sordariomycetes</taxon>
        <taxon>Hypocreomycetidae</taxon>
        <taxon>Hypocreales</taxon>
        <taxon>Nectriaceae</taxon>
        <taxon>Thelonectria</taxon>
    </lineage>
</organism>
<feature type="compositionally biased region" description="Low complexity" evidence="1">
    <location>
        <begin position="159"/>
        <end position="170"/>
    </location>
</feature>
<evidence type="ECO:0000256" key="2">
    <source>
        <dbReference type="SAM" id="Phobius"/>
    </source>
</evidence>
<feature type="transmembrane region" description="Helical" evidence="2">
    <location>
        <begin position="113"/>
        <end position="136"/>
    </location>
</feature>